<dbReference type="Pfam" id="PF06037">
    <property type="entry name" value="DUF922"/>
    <property type="match status" value="1"/>
</dbReference>
<dbReference type="RefSeq" id="WP_089321705.1">
    <property type="nucleotide sequence ID" value="NZ_FZOQ01000036.1"/>
</dbReference>
<dbReference type="EMBL" id="FZOQ01000036">
    <property type="protein sequence ID" value="SNT25629.1"/>
    <property type="molecule type" value="Genomic_DNA"/>
</dbReference>
<evidence type="ECO:0000256" key="1">
    <source>
        <dbReference type="SAM" id="SignalP"/>
    </source>
</evidence>
<dbReference type="InterPro" id="IPR010321">
    <property type="entry name" value="DUF922"/>
</dbReference>
<evidence type="ECO:0000313" key="3">
    <source>
        <dbReference type="Proteomes" id="UP000198432"/>
    </source>
</evidence>
<organism evidence="2 3">
    <name type="scientific">Pontibacter ummariensis</name>
    <dbReference type="NCBI Taxonomy" id="1610492"/>
    <lineage>
        <taxon>Bacteria</taxon>
        <taxon>Pseudomonadati</taxon>
        <taxon>Bacteroidota</taxon>
        <taxon>Cytophagia</taxon>
        <taxon>Cytophagales</taxon>
        <taxon>Hymenobacteraceae</taxon>
        <taxon>Pontibacter</taxon>
    </lineage>
</organism>
<gene>
    <name evidence="2" type="ORF">SAMN06296052_13613</name>
</gene>
<dbReference type="AlphaFoldDB" id="A0A239L7H4"/>
<dbReference type="OrthoDB" id="5431540at2"/>
<evidence type="ECO:0000313" key="2">
    <source>
        <dbReference type="EMBL" id="SNT25629.1"/>
    </source>
</evidence>
<sequence length="195" mass="22419">MYIFTLFLTLWARILLSALSPAAFALAPYANKVPAPVETDKLIVEKVNWSESRRLSWEDFKGLPDAGNPHHALTAANLAVSAKCKDNAFNYEVNCVFLPQESWSKNKRSNKLLEHEQLHFDLTEVHARLLRRQLQELNCENQRTKLGEAVNRAFDKWKAEQKAFDDASRHGLNTAEQQLWAANISQRLEALERYK</sequence>
<accession>A0A239L7H4</accession>
<evidence type="ECO:0008006" key="4">
    <source>
        <dbReference type="Google" id="ProtNLM"/>
    </source>
</evidence>
<keyword evidence="3" id="KW-1185">Reference proteome</keyword>
<reference evidence="3" key="1">
    <citation type="submission" date="2017-06" db="EMBL/GenBank/DDBJ databases">
        <authorList>
            <person name="Varghese N."/>
            <person name="Submissions S."/>
        </authorList>
    </citation>
    <scope>NUCLEOTIDE SEQUENCE [LARGE SCALE GENOMIC DNA]</scope>
    <source>
        <strain evidence="3">NKM1</strain>
    </source>
</reference>
<name>A0A239L7H4_9BACT</name>
<proteinExistence type="predicted"/>
<protein>
    <recommendedName>
        <fullName evidence="4">DUF922 domain-containing protein</fullName>
    </recommendedName>
</protein>
<feature type="signal peptide" evidence="1">
    <location>
        <begin position="1"/>
        <end position="25"/>
    </location>
</feature>
<dbReference type="Proteomes" id="UP000198432">
    <property type="component" value="Unassembled WGS sequence"/>
</dbReference>
<keyword evidence="1" id="KW-0732">Signal</keyword>
<feature type="chain" id="PRO_5012308784" description="DUF922 domain-containing protein" evidence="1">
    <location>
        <begin position="26"/>
        <end position="195"/>
    </location>
</feature>